<evidence type="ECO:0000313" key="17">
    <source>
        <dbReference type="EMBL" id="KAA1077430.1"/>
    </source>
</evidence>
<evidence type="ECO:0000256" key="12">
    <source>
        <dbReference type="ARBA" id="ARBA00023180"/>
    </source>
</evidence>
<feature type="chain" id="PRO_5022899589" description="CFEM domain-containing protein" evidence="15">
    <location>
        <begin position="26"/>
        <end position="181"/>
    </location>
</feature>
<feature type="domain" description="CFEM" evidence="16">
    <location>
        <begin position="6"/>
        <end position="119"/>
    </location>
</feature>
<keyword evidence="9" id="KW-0408">Iron</keyword>
<keyword evidence="8 15" id="KW-0732">Signal</keyword>
<evidence type="ECO:0000256" key="11">
    <source>
        <dbReference type="ARBA" id="ARBA00023157"/>
    </source>
</evidence>
<name>A0A5B0MND9_PUCGR</name>
<dbReference type="PROSITE" id="PS52012">
    <property type="entry name" value="CFEM"/>
    <property type="match status" value="1"/>
</dbReference>
<evidence type="ECO:0000256" key="5">
    <source>
        <dbReference type="ARBA" id="ARBA00022525"/>
    </source>
</evidence>
<evidence type="ECO:0000256" key="2">
    <source>
        <dbReference type="ARBA" id="ARBA00004613"/>
    </source>
</evidence>
<dbReference type="SMART" id="SM00747">
    <property type="entry name" value="CFEM"/>
    <property type="match status" value="1"/>
</dbReference>
<dbReference type="InterPro" id="IPR008427">
    <property type="entry name" value="Extracellular_membr_CFEM_dom"/>
</dbReference>
<keyword evidence="13" id="KW-0449">Lipoprotein</keyword>
<evidence type="ECO:0000256" key="3">
    <source>
        <dbReference type="ARBA" id="ARBA00010031"/>
    </source>
</evidence>
<dbReference type="PANTHER" id="PTHR37928">
    <property type="entry name" value="CFEM DOMAIN PROTEIN (AFU_ORTHOLOGUE AFUA_6G14090)"/>
    <property type="match status" value="1"/>
</dbReference>
<protein>
    <recommendedName>
        <fullName evidence="16">CFEM domain-containing protein</fullName>
    </recommendedName>
</protein>
<dbReference type="OrthoDB" id="2507492at2759"/>
<dbReference type="GO" id="GO:0005576">
    <property type="term" value="C:extracellular region"/>
    <property type="evidence" value="ECO:0007669"/>
    <property type="project" value="UniProtKB-SubCell"/>
</dbReference>
<dbReference type="EMBL" id="VSWC01000144">
    <property type="protein sequence ID" value="KAA1077430.1"/>
    <property type="molecule type" value="Genomic_DNA"/>
</dbReference>
<evidence type="ECO:0000256" key="1">
    <source>
        <dbReference type="ARBA" id="ARBA00004609"/>
    </source>
</evidence>
<evidence type="ECO:0000256" key="15">
    <source>
        <dbReference type="SAM" id="SignalP"/>
    </source>
</evidence>
<dbReference type="InterPro" id="IPR051735">
    <property type="entry name" value="CFEM_domain"/>
</dbReference>
<comment type="subcellular location">
    <subcellularLocation>
        <location evidence="1">Cell membrane</location>
        <topology evidence="1">Lipid-anchor</topology>
        <topology evidence="1">GPI-anchor</topology>
    </subcellularLocation>
    <subcellularLocation>
        <location evidence="2">Secreted</location>
    </subcellularLocation>
</comment>
<comment type="similarity">
    <text evidence="3">Belongs to the RBT5 family.</text>
</comment>
<gene>
    <name evidence="17" type="ORF">PGT21_007475</name>
</gene>
<evidence type="ECO:0000256" key="4">
    <source>
        <dbReference type="ARBA" id="ARBA00022475"/>
    </source>
</evidence>
<dbReference type="PANTHER" id="PTHR37928:SF2">
    <property type="entry name" value="GPI ANCHORED CFEM DOMAIN PROTEIN (AFU_ORTHOLOGUE AFUA_6G10580)"/>
    <property type="match status" value="1"/>
</dbReference>
<accession>A0A5B0MND9</accession>
<dbReference type="AlphaFoldDB" id="A0A5B0MND9"/>
<evidence type="ECO:0000259" key="16">
    <source>
        <dbReference type="PROSITE" id="PS52012"/>
    </source>
</evidence>
<dbReference type="Pfam" id="PF05730">
    <property type="entry name" value="CFEM"/>
    <property type="match status" value="1"/>
</dbReference>
<keyword evidence="10" id="KW-0472">Membrane</keyword>
<keyword evidence="6" id="KW-0349">Heme</keyword>
<keyword evidence="5" id="KW-0964">Secreted</keyword>
<evidence type="ECO:0000256" key="10">
    <source>
        <dbReference type="ARBA" id="ARBA00023136"/>
    </source>
</evidence>
<comment type="caution">
    <text evidence="17">The sequence shown here is derived from an EMBL/GenBank/DDBJ whole genome shotgun (WGS) entry which is preliminary data.</text>
</comment>
<keyword evidence="11" id="KW-1015">Disulfide bond</keyword>
<evidence type="ECO:0000256" key="6">
    <source>
        <dbReference type="ARBA" id="ARBA00022617"/>
    </source>
</evidence>
<organism evidence="17 18">
    <name type="scientific">Puccinia graminis f. sp. tritici</name>
    <dbReference type="NCBI Taxonomy" id="56615"/>
    <lineage>
        <taxon>Eukaryota</taxon>
        <taxon>Fungi</taxon>
        <taxon>Dikarya</taxon>
        <taxon>Basidiomycota</taxon>
        <taxon>Pucciniomycotina</taxon>
        <taxon>Pucciniomycetes</taxon>
        <taxon>Pucciniales</taxon>
        <taxon>Pucciniaceae</taxon>
        <taxon>Puccinia</taxon>
    </lineage>
</organism>
<keyword evidence="12" id="KW-0325">Glycoprotein</keyword>
<keyword evidence="4" id="KW-1003">Cell membrane</keyword>
<feature type="region of interest" description="Disordered" evidence="14">
    <location>
        <begin position="122"/>
        <end position="155"/>
    </location>
</feature>
<evidence type="ECO:0000256" key="8">
    <source>
        <dbReference type="ARBA" id="ARBA00022729"/>
    </source>
</evidence>
<dbReference type="GO" id="GO:0005886">
    <property type="term" value="C:plasma membrane"/>
    <property type="evidence" value="ECO:0007669"/>
    <property type="project" value="UniProtKB-SubCell"/>
</dbReference>
<evidence type="ECO:0000256" key="7">
    <source>
        <dbReference type="ARBA" id="ARBA00022723"/>
    </source>
</evidence>
<evidence type="ECO:0000256" key="14">
    <source>
        <dbReference type="SAM" id="MobiDB-lite"/>
    </source>
</evidence>
<evidence type="ECO:0000256" key="9">
    <source>
        <dbReference type="ARBA" id="ARBA00023004"/>
    </source>
</evidence>
<proteinExistence type="inferred from homology"/>
<feature type="signal peptide" evidence="15">
    <location>
        <begin position="1"/>
        <end position="25"/>
    </location>
</feature>
<keyword evidence="18" id="KW-1185">Reference proteome</keyword>
<reference evidence="17 18" key="1">
    <citation type="submission" date="2019-05" db="EMBL/GenBank/DDBJ databases">
        <title>Emergence of the Ug99 lineage of the wheat stem rust pathogen through somatic hybridization.</title>
        <authorList>
            <person name="Li F."/>
            <person name="Upadhyaya N.M."/>
            <person name="Sperschneider J."/>
            <person name="Matny O."/>
            <person name="Nguyen-Phuc H."/>
            <person name="Mago R."/>
            <person name="Raley C."/>
            <person name="Miller M.E."/>
            <person name="Silverstein K.A.T."/>
            <person name="Henningsen E."/>
            <person name="Hirsch C.D."/>
            <person name="Visser B."/>
            <person name="Pretorius Z.A."/>
            <person name="Steffenson B.J."/>
            <person name="Schwessinger B."/>
            <person name="Dodds P.N."/>
            <person name="Figueroa M."/>
        </authorList>
    </citation>
    <scope>NUCLEOTIDE SEQUENCE [LARGE SCALE GENOMIC DNA]</scope>
    <source>
        <strain evidence="17">21-0</strain>
    </source>
</reference>
<keyword evidence="7" id="KW-0479">Metal-binding</keyword>
<evidence type="ECO:0000256" key="13">
    <source>
        <dbReference type="ARBA" id="ARBA00023288"/>
    </source>
</evidence>
<feature type="compositionally biased region" description="Low complexity" evidence="14">
    <location>
        <begin position="122"/>
        <end position="131"/>
    </location>
</feature>
<evidence type="ECO:0000313" key="18">
    <source>
        <dbReference type="Proteomes" id="UP000324748"/>
    </source>
</evidence>
<dbReference type="Proteomes" id="UP000324748">
    <property type="component" value="Unassembled WGS sequence"/>
</dbReference>
<dbReference type="GO" id="GO:0046872">
    <property type="term" value="F:metal ion binding"/>
    <property type="evidence" value="ECO:0007669"/>
    <property type="project" value="UniProtKB-KW"/>
</dbReference>
<sequence>MLSNTLRFSTLLVSSLLFSAPATLGQDLSGLPPCAGQCLTTTLATSGKSCTPTDFACLCKNQDFVTASNTCYTSTCPAKDLNNIQTWAVKTCAAAGVKLAANGVTSAANSVNSAANSATNALTGAGGNHTNSTGSASATPNSTPVNSNPPPTRPNSAVALSAEAVKLFAVGSALLSSLLMA</sequence>